<reference evidence="1" key="1">
    <citation type="submission" date="2013-08" db="EMBL/GenBank/DDBJ databases">
        <title>Gene expansion shapes genome architecture in the human pathogen Lichtheimia corymbifera: an evolutionary genomics analysis in the ancient terrestrial Mucorales (Mucoromycotina).</title>
        <authorList>
            <person name="Schwartze V.U."/>
            <person name="Winter S."/>
            <person name="Shelest E."/>
            <person name="Marcet-Houben M."/>
            <person name="Horn F."/>
            <person name="Wehner S."/>
            <person name="Hoffmann K."/>
            <person name="Riege K."/>
            <person name="Sammeth M."/>
            <person name="Nowrousian M."/>
            <person name="Valiante V."/>
            <person name="Linde J."/>
            <person name="Jacobsen I.D."/>
            <person name="Marz M."/>
            <person name="Brakhage A.A."/>
            <person name="Gabaldon T."/>
            <person name="Bocker S."/>
            <person name="Voigt K."/>
        </authorList>
    </citation>
    <scope>NUCLEOTIDE SEQUENCE [LARGE SCALE GENOMIC DNA]</scope>
    <source>
        <strain evidence="1">FSU 9682</strain>
    </source>
</reference>
<gene>
    <name evidence="1" type="ORF">LCOR_06028.1</name>
</gene>
<dbReference type="InterPro" id="IPR011990">
    <property type="entry name" value="TPR-like_helical_dom_sf"/>
</dbReference>
<dbReference type="Proteomes" id="UP000027586">
    <property type="component" value="Unassembled WGS sequence"/>
</dbReference>
<dbReference type="SUPFAM" id="SSF52047">
    <property type="entry name" value="RNI-like"/>
    <property type="match status" value="1"/>
</dbReference>
<dbReference type="OrthoDB" id="629492at2759"/>
<evidence type="ECO:0000313" key="2">
    <source>
        <dbReference type="Proteomes" id="UP000027586"/>
    </source>
</evidence>
<sequence>MDEQLGLRTWRIDGAFTTPKRDHREMMLGYPYNFNTIENIAWSELLKNPIVTAQCGNDGNRIATATETLRQTTQHSAQLLNERARLLANGAQFDRALRDAAAIRAILPGSGLGYLCTGDAYCQQGHYAAAISIYDQGLQAVLKSDPYYQQLQQQRIAAIANNNQRVDIIIRLPLDIIISHILPKERFLQQPNGLYYDLGSKKGHPQLVRFAPYIQSLRVSKKVFLDDLFSRAHFSNLMVLDILDPYSTPHGPIKSGLKMVAASLTHLYIKNGYMFQLRDILEPCPNLVSLTTEEVEIDMPLSTHYPKMKHLSIHTTSKRRGFDEDTVVDLLSRFPSLLSFAITPMPDFWLLTILYDHCPYPQRLHFGGTSNSSDNTEVHPSRKGVTLARLHGYRHFYMQGHDGRLVQRRSAIDGDNSTQAFTRLTDVRFSDGCSFHCGSFLAWIIRNAPNLKAINLLEPLLQPAVADVLANSKHLSKLEIRRLSEHGYSFDGDFEGIFQFFRYHISMGVQSTLQELIIRAGMTLSTKLRWLRFIPKLKGLKKLEILSSHILKDCVPLMEAIGQGCPVLEKLTIGGYYSKIDEGLVKPLRQYPNLKCLRIRAKSLSDNDLVALTTFPSLEVLYLPCGVPDFMMEKLRSHIPKIIIE</sequence>
<dbReference type="Gene3D" id="3.80.10.10">
    <property type="entry name" value="Ribonuclease Inhibitor"/>
    <property type="match status" value="1"/>
</dbReference>
<dbReference type="InterPro" id="IPR032675">
    <property type="entry name" value="LRR_dom_sf"/>
</dbReference>
<dbReference type="SUPFAM" id="SSF48452">
    <property type="entry name" value="TPR-like"/>
    <property type="match status" value="1"/>
</dbReference>
<name>A0A068S0N1_9FUNG</name>
<dbReference type="Gene3D" id="1.25.40.10">
    <property type="entry name" value="Tetratricopeptide repeat domain"/>
    <property type="match status" value="1"/>
</dbReference>
<comment type="caution">
    <text evidence="1">The sequence shown here is derived from an EMBL/GenBank/DDBJ whole genome shotgun (WGS) entry which is preliminary data.</text>
</comment>
<proteinExistence type="predicted"/>
<keyword evidence="2" id="KW-1185">Reference proteome</keyword>
<dbReference type="EMBL" id="CBTN010000025">
    <property type="protein sequence ID" value="CDH54811.1"/>
    <property type="molecule type" value="Genomic_DNA"/>
</dbReference>
<protein>
    <submittedName>
        <fullName evidence="1">Uncharacterized protein</fullName>
    </submittedName>
</protein>
<dbReference type="AlphaFoldDB" id="A0A068S0N1"/>
<accession>A0A068S0N1</accession>
<evidence type="ECO:0000313" key="1">
    <source>
        <dbReference type="EMBL" id="CDH54811.1"/>
    </source>
</evidence>
<dbReference type="VEuPathDB" id="FungiDB:LCOR_06028.1"/>
<organism evidence="1 2">
    <name type="scientific">Lichtheimia corymbifera JMRC:FSU:9682</name>
    <dbReference type="NCBI Taxonomy" id="1263082"/>
    <lineage>
        <taxon>Eukaryota</taxon>
        <taxon>Fungi</taxon>
        <taxon>Fungi incertae sedis</taxon>
        <taxon>Mucoromycota</taxon>
        <taxon>Mucoromycotina</taxon>
        <taxon>Mucoromycetes</taxon>
        <taxon>Mucorales</taxon>
        <taxon>Lichtheimiaceae</taxon>
        <taxon>Lichtheimia</taxon>
    </lineage>
</organism>